<comment type="caution">
    <text evidence="3">The sequence shown here is derived from an EMBL/GenBank/DDBJ whole genome shotgun (WGS) entry which is preliminary data.</text>
</comment>
<dbReference type="AlphaFoldDB" id="A0A919WAS0"/>
<keyword evidence="2" id="KW-0732">Signal</keyword>
<keyword evidence="4" id="KW-1185">Reference proteome</keyword>
<feature type="chain" id="PRO_5039445517" evidence="2">
    <location>
        <begin position="19"/>
        <end position="398"/>
    </location>
</feature>
<gene>
    <name evidence="3" type="ORF">Ato02nite_085650</name>
</gene>
<organism evidence="3 4">
    <name type="scientific">Paractinoplanes toevensis</name>
    <dbReference type="NCBI Taxonomy" id="571911"/>
    <lineage>
        <taxon>Bacteria</taxon>
        <taxon>Bacillati</taxon>
        <taxon>Actinomycetota</taxon>
        <taxon>Actinomycetes</taxon>
        <taxon>Micromonosporales</taxon>
        <taxon>Micromonosporaceae</taxon>
        <taxon>Paractinoplanes</taxon>
    </lineage>
</organism>
<name>A0A919WAS0_9ACTN</name>
<evidence type="ECO:0000313" key="4">
    <source>
        <dbReference type="Proteomes" id="UP000677082"/>
    </source>
</evidence>
<dbReference type="RefSeq" id="WP_213012444.1">
    <property type="nucleotide sequence ID" value="NZ_BOQN01000128.1"/>
</dbReference>
<accession>A0A919WAS0</accession>
<protein>
    <submittedName>
        <fullName evidence="3">Uncharacterized protein</fullName>
    </submittedName>
</protein>
<evidence type="ECO:0000256" key="1">
    <source>
        <dbReference type="SAM" id="MobiDB-lite"/>
    </source>
</evidence>
<feature type="region of interest" description="Disordered" evidence="1">
    <location>
        <begin position="371"/>
        <end position="398"/>
    </location>
</feature>
<dbReference type="Proteomes" id="UP000677082">
    <property type="component" value="Unassembled WGS sequence"/>
</dbReference>
<sequence length="398" mass="41055">MQALALLLAATSVTWTTANSNATGDQSGPSVATNRTGGVAVVWEDAPAGDGHSDVWLRFYQNGTSAYEKKLSPGGAAGTNWKHVTPDVGLDDRGNAVVVWADDPDGNGSFNVAYRVVAPAGTVTGSGWANADTNGNQIRPKVAVDPDGIPNTGAVGFTAVWEDVQPSTVTVRAAGFDSAKAYEKQASQTAGTHHHPDVAVGAAGDATVVWEEDADANTYYNIGLTRLARTTGSVLLSIRIANLNGGGQQTRPAIAANFAGDLAVTWESDHTLTKGVWERSFTADGTARHTEVEASTGAGATVPGVGIDDQGRVTAGWTVSAADVRVRGFNPDGTATGRLPDSPLAWTTAGRQDQLALAVSPWNEVALAYTDDSDGNGSDQVLLGTGATNDDGVWEPLA</sequence>
<dbReference type="EMBL" id="BOQN01000128">
    <property type="protein sequence ID" value="GIM96772.1"/>
    <property type="molecule type" value="Genomic_DNA"/>
</dbReference>
<proteinExistence type="predicted"/>
<evidence type="ECO:0000256" key="2">
    <source>
        <dbReference type="SAM" id="SignalP"/>
    </source>
</evidence>
<evidence type="ECO:0000313" key="3">
    <source>
        <dbReference type="EMBL" id="GIM96772.1"/>
    </source>
</evidence>
<feature type="signal peptide" evidence="2">
    <location>
        <begin position="1"/>
        <end position="18"/>
    </location>
</feature>
<reference evidence="3 4" key="1">
    <citation type="submission" date="2021-03" db="EMBL/GenBank/DDBJ databases">
        <title>Whole genome shotgun sequence of Actinoplanes toevensis NBRC 105298.</title>
        <authorList>
            <person name="Komaki H."/>
            <person name="Tamura T."/>
        </authorList>
    </citation>
    <scope>NUCLEOTIDE SEQUENCE [LARGE SCALE GENOMIC DNA]</scope>
    <source>
        <strain evidence="3 4">NBRC 105298</strain>
    </source>
</reference>